<reference evidence="2" key="1">
    <citation type="submission" date="2017-04" db="EMBL/GenBank/DDBJ databases">
        <authorList>
            <person name="Criscuolo A."/>
        </authorList>
    </citation>
    <scope>NUCLEOTIDE SEQUENCE [LARGE SCALE GENOMIC DNA]</scope>
</reference>
<dbReference type="EMBL" id="FWZD01000064">
    <property type="protein sequence ID" value="SME30805.1"/>
    <property type="molecule type" value="Genomic_DNA"/>
</dbReference>
<gene>
    <name evidence="1" type="ORF">BACERE00185_04112</name>
</gene>
<evidence type="ECO:0000313" key="2">
    <source>
        <dbReference type="Proteomes" id="UP000194439"/>
    </source>
</evidence>
<evidence type="ECO:0000313" key="1">
    <source>
        <dbReference type="EMBL" id="SME30805.1"/>
    </source>
</evidence>
<accession>A0A1Y6A9I3</accession>
<dbReference type="AlphaFoldDB" id="A0A1Y6A9I3"/>
<protein>
    <submittedName>
        <fullName evidence="1">Uncharacterized protein</fullName>
    </submittedName>
</protein>
<dbReference type="RefSeq" id="WP_088029223.1">
    <property type="nucleotide sequence ID" value="NZ_FWZD01000064.1"/>
</dbReference>
<sequence length="190" mass="22695">MFNDPKYNELRTRVLKGSAILDFLLFIETRRAAETNLLVEAKWLLEEIDETTKEGQIRKEYILRTQALDCAYNKTICFMREIFGISENASESEKKKYQRKSFKGYKIVQIIDFLEFNFLDCKTNIEMFEGMPSVNGYKEIITFFDEQLECYLTIQKYLKDRFYKIYHAKEYSLIKEYASEIYEGISDLEL</sequence>
<organism evidence="1 2">
    <name type="scientific">Bacillus mobilis</name>
    <dbReference type="NCBI Taxonomy" id="2026190"/>
    <lineage>
        <taxon>Bacteria</taxon>
        <taxon>Bacillati</taxon>
        <taxon>Bacillota</taxon>
        <taxon>Bacilli</taxon>
        <taxon>Bacillales</taxon>
        <taxon>Bacillaceae</taxon>
        <taxon>Bacillus</taxon>
        <taxon>Bacillus cereus group</taxon>
    </lineage>
</organism>
<proteinExistence type="predicted"/>
<dbReference type="Proteomes" id="UP000194439">
    <property type="component" value="Unassembled WGS sequence"/>
</dbReference>
<name>A0A1Y6A9I3_9BACI</name>